<proteinExistence type="predicted"/>
<accession>A0A5R2ASS5</accession>
<dbReference type="EMBL" id="RQER01000008">
    <property type="protein sequence ID" value="TGJ99858.1"/>
    <property type="molecule type" value="Genomic_DNA"/>
</dbReference>
<organism evidence="1 2">
    <name type="scientific">Leptospira langatensis</name>
    <dbReference type="NCBI Taxonomy" id="2484983"/>
    <lineage>
        <taxon>Bacteria</taxon>
        <taxon>Pseudomonadati</taxon>
        <taxon>Spirochaetota</taxon>
        <taxon>Spirochaetia</taxon>
        <taxon>Leptospirales</taxon>
        <taxon>Leptospiraceae</taxon>
        <taxon>Leptospira</taxon>
    </lineage>
</organism>
<gene>
    <name evidence="1" type="ORF">EHO57_13945</name>
</gene>
<dbReference type="Proteomes" id="UP000297946">
    <property type="component" value="Unassembled WGS sequence"/>
</dbReference>
<sequence length="503" mass="54035">MKIFDFFLGGIAPDVRFGKGGPRLKASTSSIDIRLPDDSDFANARIADPQGPNDAVSLQFLRENVLLNWSTPVQTISALQAIPSIDRKDKQVREVEDEEAFYQFDAQSIAAVPFAGDPSRIILPNDISLPAPGRWIKSSSRAQNHSQLLGNAIGNDHPQYQLRSEKNNPSGFPGLSADIGNPGVEFVSDNSGQIVSRLRSLGTAVRTWFLPDKNGTLATDEVFTPATDSIAGAKGLVPGPAAGDQEKFLGADGTWKTNYGSLKNSPVQTSNYTALKYERVIVDCSSNSIVIALPSSPPDNAVVGILDVENNSGSIPIVITGNGINIEDEPDDWQLDLDGGYWELAFSSERNSWYFLEIPAYNNVAGAGNVSDSPSFTEVAIAPSARATKYLVDQSSLSTLQSILPSLAAQSGIGHAPTNTLRKWSWFEGITDSAGICIINTGLGANILAAFGYVSDALGKWFQISASSGVESVYYDDSGNISIQFASFPAFQNKNVRFMVEHK</sequence>
<comment type="caution">
    <text evidence="1">The sequence shown here is derived from an EMBL/GenBank/DDBJ whole genome shotgun (WGS) entry which is preliminary data.</text>
</comment>
<protein>
    <submittedName>
        <fullName evidence="1">Uncharacterized protein</fullName>
    </submittedName>
</protein>
<evidence type="ECO:0000313" key="1">
    <source>
        <dbReference type="EMBL" id="TGJ99858.1"/>
    </source>
</evidence>
<reference evidence="1 2" key="1">
    <citation type="journal article" date="2019" name="PLoS Negl. Trop. Dis.">
        <title>Revisiting the worldwide diversity of Leptospira species in the environment.</title>
        <authorList>
            <person name="Vincent A.T."/>
            <person name="Schiettekatte O."/>
            <person name="Bourhy P."/>
            <person name="Veyrier F.J."/>
            <person name="Picardeau M."/>
        </authorList>
    </citation>
    <scope>NUCLEOTIDE SEQUENCE [LARGE SCALE GENOMIC DNA]</scope>
    <source>
        <strain evidence="1 2">SSW18</strain>
    </source>
</reference>
<dbReference type="RefSeq" id="WP_135698364.1">
    <property type="nucleotide sequence ID" value="NZ_RQER01000008.1"/>
</dbReference>
<name>A0A5R2ASS5_9LEPT</name>
<dbReference type="AlphaFoldDB" id="A0A5R2ASS5"/>
<evidence type="ECO:0000313" key="2">
    <source>
        <dbReference type="Proteomes" id="UP000297946"/>
    </source>
</evidence>